<dbReference type="EMBL" id="JBEXAC010000001">
    <property type="protein sequence ID" value="MET6997133.1"/>
    <property type="molecule type" value="Genomic_DNA"/>
</dbReference>
<dbReference type="GO" id="GO:0016787">
    <property type="term" value="F:hydrolase activity"/>
    <property type="evidence" value="ECO:0007669"/>
    <property type="project" value="UniProtKB-KW"/>
</dbReference>
<protein>
    <submittedName>
        <fullName evidence="2">SGNH/GDSL hydrolase family protein</fullName>
        <ecNumber evidence="2">3.1.-.-</ecNumber>
    </submittedName>
</protein>
<organism evidence="2 3">
    <name type="scientific">Chitinophaga defluvii</name>
    <dbReference type="NCBI Taxonomy" id="3163343"/>
    <lineage>
        <taxon>Bacteria</taxon>
        <taxon>Pseudomonadati</taxon>
        <taxon>Bacteroidota</taxon>
        <taxon>Chitinophagia</taxon>
        <taxon>Chitinophagales</taxon>
        <taxon>Chitinophagaceae</taxon>
        <taxon>Chitinophaga</taxon>
    </lineage>
</organism>
<evidence type="ECO:0000313" key="3">
    <source>
        <dbReference type="Proteomes" id="UP001549749"/>
    </source>
</evidence>
<dbReference type="SUPFAM" id="SSF52266">
    <property type="entry name" value="SGNH hydrolase"/>
    <property type="match status" value="1"/>
</dbReference>
<dbReference type="CDD" id="cd01834">
    <property type="entry name" value="SGNH_hydrolase_like_2"/>
    <property type="match status" value="1"/>
</dbReference>
<dbReference type="EC" id="3.1.-.-" evidence="2"/>
<accession>A0ABV2T281</accession>
<evidence type="ECO:0000313" key="2">
    <source>
        <dbReference type="EMBL" id="MET6997133.1"/>
    </source>
</evidence>
<name>A0ABV2T281_9BACT</name>
<dbReference type="PROSITE" id="PS51318">
    <property type="entry name" value="TAT"/>
    <property type="match status" value="1"/>
</dbReference>
<dbReference type="InterPro" id="IPR051532">
    <property type="entry name" value="Ester_Hydrolysis_Enzymes"/>
</dbReference>
<keyword evidence="2" id="KW-0378">Hydrolase</keyword>
<dbReference type="InterPro" id="IPR006311">
    <property type="entry name" value="TAT_signal"/>
</dbReference>
<evidence type="ECO:0000259" key="1">
    <source>
        <dbReference type="Pfam" id="PF13472"/>
    </source>
</evidence>
<dbReference type="InterPro" id="IPR036514">
    <property type="entry name" value="SGNH_hydro_sf"/>
</dbReference>
<dbReference type="Pfam" id="PF13472">
    <property type="entry name" value="Lipase_GDSL_2"/>
    <property type="match status" value="1"/>
</dbReference>
<keyword evidence="3" id="KW-1185">Reference proteome</keyword>
<dbReference type="PANTHER" id="PTHR30383:SF5">
    <property type="entry name" value="SGNH HYDROLASE-TYPE ESTERASE DOMAIN-CONTAINING PROTEIN"/>
    <property type="match status" value="1"/>
</dbReference>
<feature type="domain" description="SGNH hydrolase-type esterase" evidence="1">
    <location>
        <begin position="53"/>
        <end position="241"/>
    </location>
</feature>
<proteinExistence type="predicted"/>
<gene>
    <name evidence="2" type="ORF">ABR189_07120</name>
</gene>
<reference evidence="2 3" key="1">
    <citation type="submission" date="2024-06" db="EMBL/GenBank/DDBJ databases">
        <title>Chitinophaga defluvii sp. nov., isolated from municipal sewage.</title>
        <authorList>
            <person name="Zhang L."/>
        </authorList>
    </citation>
    <scope>NUCLEOTIDE SEQUENCE [LARGE SCALE GENOMIC DNA]</scope>
    <source>
        <strain evidence="2 3">H8</strain>
    </source>
</reference>
<dbReference type="InterPro" id="IPR013830">
    <property type="entry name" value="SGNH_hydro"/>
</dbReference>
<sequence length="252" mass="28070">MDKQHSNRRNFLRNVALGSVAALSIPEIVSAAVKGEKGKKHTLKKGDIILFQGDSITDSGRKREEGYNNAGVLGNGYPYLAAGELLWKHADKDLKIYNKGISGNKVFQLAERWDAECLDIKPNVLSILVGVNDFWHTMSGNYKGTVQTYRDDFTALLDRTKQKLPEVKLIIGEPFAVKGVKAVDDKWYPAFNEYRVAARDIAAKFDAAFIPYQSVFDKAQQVAPGVYWTFDGVHPSLAGAKLMAQAWMETIK</sequence>
<dbReference type="Gene3D" id="3.40.50.1110">
    <property type="entry name" value="SGNH hydrolase"/>
    <property type="match status" value="1"/>
</dbReference>
<dbReference type="PANTHER" id="PTHR30383">
    <property type="entry name" value="THIOESTERASE 1/PROTEASE 1/LYSOPHOSPHOLIPASE L1"/>
    <property type="match status" value="1"/>
</dbReference>
<comment type="caution">
    <text evidence="2">The sequence shown here is derived from an EMBL/GenBank/DDBJ whole genome shotgun (WGS) entry which is preliminary data.</text>
</comment>
<dbReference type="RefSeq" id="WP_354659772.1">
    <property type="nucleotide sequence ID" value="NZ_JBEXAC010000001.1"/>
</dbReference>
<dbReference type="Proteomes" id="UP001549749">
    <property type="component" value="Unassembled WGS sequence"/>
</dbReference>